<proteinExistence type="predicted"/>
<feature type="non-terminal residue" evidence="1">
    <location>
        <position position="55"/>
    </location>
</feature>
<reference evidence="1 2" key="1">
    <citation type="submission" date="2021-07" db="EMBL/GenBank/DDBJ databases">
        <authorList>
            <person name="Palmer J.M."/>
        </authorList>
    </citation>
    <scope>NUCLEOTIDE SEQUENCE [LARGE SCALE GENOMIC DNA]</scope>
    <source>
        <strain evidence="1 2">AT_MEX2019</strain>
        <tissue evidence="1">Muscle</tissue>
    </source>
</reference>
<dbReference type="Proteomes" id="UP001345963">
    <property type="component" value="Unassembled WGS sequence"/>
</dbReference>
<sequence>DLKEEEIQTFTTNLSKAVKEEEQEITKSSATISAIVNILHIIASVSVDVSEGVMQ</sequence>
<feature type="non-terminal residue" evidence="1">
    <location>
        <position position="1"/>
    </location>
</feature>
<evidence type="ECO:0000313" key="1">
    <source>
        <dbReference type="EMBL" id="MED6249208.1"/>
    </source>
</evidence>
<gene>
    <name evidence="1" type="ORF">ATANTOWER_010932</name>
</gene>
<comment type="caution">
    <text evidence="1">The sequence shown here is derived from an EMBL/GenBank/DDBJ whole genome shotgun (WGS) entry which is preliminary data.</text>
</comment>
<organism evidence="1 2">
    <name type="scientific">Ataeniobius toweri</name>
    <dbReference type="NCBI Taxonomy" id="208326"/>
    <lineage>
        <taxon>Eukaryota</taxon>
        <taxon>Metazoa</taxon>
        <taxon>Chordata</taxon>
        <taxon>Craniata</taxon>
        <taxon>Vertebrata</taxon>
        <taxon>Euteleostomi</taxon>
        <taxon>Actinopterygii</taxon>
        <taxon>Neopterygii</taxon>
        <taxon>Teleostei</taxon>
        <taxon>Neoteleostei</taxon>
        <taxon>Acanthomorphata</taxon>
        <taxon>Ovalentaria</taxon>
        <taxon>Atherinomorphae</taxon>
        <taxon>Cyprinodontiformes</taxon>
        <taxon>Goodeidae</taxon>
        <taxon>Ataeniobius</taxon>
    </lineage>
</organism>
<protein>
    <submittedName>
        <fullName evidence="1">Uncharacterized protein</fullName>
    </submittedName>
</protein>
<dbReference type="EMBL" id="JAHUTI010051569">
    <property type="protein sequence ID" value="MED6249208.1"/>
    <property type="molecule type" value="Genomic_DNA"/>
</dbReference>
<evidence type="ECO:0000313" key="2">
    <source>
        <dbReference type="Proteomes" id="UP001345963"/>
    </source>
</evidence>
<accession>A0ABU7BI04</accession>
<name>A0ABU7BI04_9TELE</name>
<keyword evidence="2" id="KW-1185">Reference proteome</keyword>